<dbReference type="SMART" id="SM00343">
    <property type="entry name" value="ZnF_C2HC"/>
    <property type="match status" value="2"/>
</dbReference>
<dbReference type="Pfam" id="PF19317">
    <property type="entry name" value="Gag_p24_C"/>
    <property type="match status" value="1"/>
</dbReference>
<dbReference type="InterPro" id="IPR001878">
    <property type="entry name" value="Znf_CCHC"/>
</dbReference>
<dbReference type="OrthoDB" id="9398474at2759"/>
<accession>A0A8K1D7I6</accession>
<proteinExistence type="predicted"/>
<feature type="region of interest" description="Disordered" evidence="5">
    <location>
        <begin position="134"/>
        <end position="214"/>
    </location>
</feature>
<name>A0A8K1D7I6_9PASS</name>
<sequence>MFAQEKSVFELMCRLLRQHGKTLPSHDLKALLRLVAVEIPGVTESMIFTSDLWDKAGVKLWDLATKGNKAAVEMLPSWRVTFETLKAQENSQDMGNACSSTADSQCSLKSEETAAKVKQTAASPSCAVEFESNKSLTEETVSPSPTPQQTLPTAPAPAIAGRGEGGPPRSVRVFAVDYDSEESDQDGPEEDPFDPGPIDPDKEPDLYPPDPHDNWVQLKRQALKERDFEIAERIVAPVIYKGSRGQNAQWEQLSFSEIKELRRAATEHGIGSPHFVSLLDSVFAAHTMTPYDLKTLAWLLLSPMQYSLWEKEWERCLHNVLLTYMGHADQALATLTIRQLMGTGPYTDPAVQARECPKEALDGARNAARQAFFKVPDAKTPQKAFTTIVQGPQEPYMQFVDRLKQALERQIDNADAREILLLKLAVENANTDCKKLLKSLPNQDPSLVEMVEACNRIGTIEHQYEAMAAAFAAAKGTFGSATVCYGCGKPGHLKKDCLARKKAKLKAPDICPQCRKGRHFANQCRSKYDSEGRPIQGNRSQRAGRRHAPTQIPQPPMQTQPPQIPAAQVQPPRTPSGRQPQVFAQQLQGVPNWTWQPQSQ</sequence>
<dbReference type="Proteomes" id="UP000796761">
    <property type="component" value="Unassembled WGS sequence"/>
</dbReference>
<dbReference type="SUPFAM" id="SSF47943">
    <property type="entry name" value="Retrovirus capsid protein, N-terminal core domain"/>
    <property type="match status" value="1"/>
</dbReference>
<dbReference type="InterPro" id="IPR038124">
    <property type="entry name" value="B_retro_matrix_sf"/>
</dbReference>
<dbReference type="GO" id="GO:0003676">
    <property type="term" value="F:nucleic acid binding"/>
    <property type="evidence" value="ECO:0007669"/>
    <property type="project" value="InterPro"/>
</dbReference>
<organism evidence="7 8">
    <name type="scientific">Zosterops borbonicus</name>
    <dbReference type="NCBI Taxonomy" id="364589"/>
    <lineage>
        <taxon>Eukaryota</taxon>
        <taxon>Metazoa</taxon>
        <taxon>Chordata</taxon>
        <taxon>Craniata</taxon>
        <taxon>Vertebrata</taxon>
        <taxon>Euteleostomi</taxon>
        <taxon>Archelosauria</taxon>
        <taxon>Archosauria</taxon>
        <taxon>Dinosauria</taxon>
        <taxon>Saurischia</taxon>
        <taxon>Theropoda</taxon>
        <taxon>Coelurosauria</taxon>
        <taxon>Aves</taxon>
        <taxon>Neognathae</taxon>
        <taxon>Neoaves</taxon>
        <taxon>Telluraves</taxon>
        <taxon>Australaves</taxon>
        <taxon>Passeriformes</taxon>
        <taxon>Sylvioidea</taxon>
        <taxon>Zosteropidae</taxon>
        <taxon>Zosterops</taxon>
    </lineage>
</organism>
<evidence type="ECO:0000313" key="8">
    <source>
        <dbReference type="Proteomes" id="UP000796761"/>
    </source>
</evidence>
<dbReference type="Gene3D" id="4.10.60.10">
    <property type="entry name" value="Zinc finger, CCHC-type"/>
    <property type="match status" value="1"/>
</dbReference>
<dbReference type="InterPro" id="IPR036875">
    <property type="entry name" value="Znf_CCHC_sf"/>
</dbReference>
<evidence type="ECO:0000256" key="3">
    <source>
        <dbReference type="ARBA" id="ARBA00022833"/>
    </source>
</evidence>
<dbReference type="Gene3D" id="1.10.1200.30">
    <property type="match status" value="1"/>
</dbReference>
<dbReference type="InterPro" id="IPR050195">
    <property type="entry name" value="Primate_lentivir_Gag_pol-like"/>
</dbReference>
<feature type="compositionally biased region" description="Low complexity" evidence="5">
    <location>
        <begin position="147"/>
        <end position="158"/>
    </location>
</feature>
<gene>
    <name evidence="7" type="ORF">HGM15179_021320</name>
</gene>
<dbReference type="Pfam" id="PF00607">
    <property type="entry name" value="Gag_p24"/>
    <property type="match status" value="1"/>
</dbReference>
<dbReference type="GO" id="GO:0016032">
    <property type="term" value="P:viral process"/>
    <property type="evidence" value="ECO:0007669"/>
    <property type="project" value="InterPro"/>
</dbReference>
<dbReference type="Gene3D" id="1.10.375.10">
    <property type="entry name" value="Human Immunodeficiency Virus Type 1 Capsid Protein"/>
    <property type="match status" value="1"/>
</dbReference>
<protein>
    <recommendedName>
        <fullName evidence="6">CCHC-type domain-containing protein</fullName>
    </recommendedName>
</protein>
<feature type="compositionally biased region" description="Pro residues" evidence="5">
    <location>
        <begin position="552"/>
        <end position="564"/>
    </location>
</feature>
<evidence type="ECO:0000256" key="4">
    <source>
        <dbReference type="PROSITE-ProRule" id="PRU00047"/>
    </source>
</evidence>
<evidence type="ECO:0000256" key="2">
    <source>
        <dbReference type="ARBA" id="ARBA00022771"/>
    </source>
</evidence>
<dbReference type="InterPro" id="IPR008916">
    <property type="entry name" value="Retrov_capsid_C"/>
</dbReference>
<feature type="compositionally biased region" description="Basic and acidic residues" evidence="5">
    <location>
        <begin position="199"/>
        <end position="213"/>
    </location>
</feature>
<keyword evidence="8" id="KW-1185">Reference proteome</keyword>
<evidence type="ECO:0000259" key="6">
    <source>
        <dbReference type="PROSITE" id="PS50158"/>
    </source>
</evidence>
<dbReference type="PROSITE" id="PS50158">
    <property type="entry name" value="ZF_CCHC"/>
    <property type="match status" value="1"/>
</dbReference>
<evidence type="ECO:0000256" key="1">
    <source>
        <dbReference type="ARBA" id="ARBA00022723"/>
    </source>
</evidence>
<reference evidence="7" key="1">
    <citation type="submission" date="2019-04" db="EMBL/GenBank/DDBJ databases">
        <title>Genome assembly of Zosterops borbonicus 15179.</title>
        <authorList>
            <person name="Leroy T."/>
            <person name="Anselmetti Y."/>
            <person name="Tilak M.-K."/>
            <person name="Nabholz B."/>
        </authorList>
    </citation>
    <scope>NUCLEOTIDE SEQUENCE</scope>
    <source>
        <strain evidence="7">HGM_15179</strain>
        <tissue evidence="7">Muscle</tissue>
    </source>
</reference>
<feature type="domain" description="CCHC-type" evidence="6">
    <location>
        <begin position="484"/>
        <end position="497"/>
    </location>
</feature>
<dbReference type="EMBL" id="SWJQ01003402">
    <property type="protein sequence ID" value="TRZ05788.1"/>
    <property type="molecule type" value="Genomic_DNA"/>
</dbReference>
<dbReference type="AlphaFoldDB" id="A0A8K1D7I6"/>
<keyword evidence="2 4" id="KW-0863">Zinc-finger</keyword>
<evidence type="ECO:0000313" key="7">
    <source>
        <dbReference type="EMBL" id="TRZ05788.1"/>
    </source>
</evidence>
<dbReference type="InterPro" id="IPR008919">
    <property type="entry name" value="Retrov_capsid_N"/>
</dbReference>
<dbReference type="Gene3D" id="1.10.150.490">
    <property type="entry name" value="Retroviral GAG p10 protein"/>
    <property type="match status" value="1"/>
</dbReference>
<feature type="region of interest" description="Disordered" evidence="5">
    <location>
        <begin position="525"/>
        <end position="600"/>
    </location>
</feature>
<evidence type="ECO:0000256" key="5">
    <source>
        <dbReference type="SAM" id="MobiDB-lite"/>
    </source>
</evidence>
<keyword evidence="1" id="KW-0479">Metal-binding</keyword>
<dbReference type="SUPFAM" id="SSF47353">
    <property type="entry name" value="Retrovirus capsid dimerization domain-like"/>
    <property type="match status" value="1"/>
</dbReference>
<dbReference type="InterPro" id="IPR045345">
    <property type="entry name" value="Gag_p24_C"/>
</dbReference>
<dbReference type="GO" id="GO:0008270">
    <property type="term" value="F:zinc ion binding"/>
    <property type="evidence" value="ECO:0007669"/>
    <property type="project" value="UniProtKB-KW"/>
</dbReference>
<dbReference type="PANTHER" id="PTHR40389">
    <property type="entry name" value="ENDOGENOUS RETROVIRUS GROUP K MEMBER 24 GAG POLYPROTEIN-RELATED"/>
    <property type="match status" value="1"/>
</dbReference>
<keyword evidence="3" id="KW-0862">Zinc</keyword>
<feature type="compositionally biased region" description="Acidic residues" evidence="5">
    <location>
        <begin position="178"/>
        <end position="193"/>
    </location>
</feature>
<dbReference type="PANTHER" id="PTHR40389:SF3">
    <property type="entry name" value="IGE-BINDING PROTEIN"/>
    <property type="match status" value="1"/>
</dbReference>
<feature type="compositionally biased region" description="Polar residues" evidence="5">
    <location>
        <begin position="576"/>
        <end position="600"/>
    </location>
</feature>
<dbReference type="Pfam" id="PF14787">
    <property type="entry name" value="zf-CCHC_5"/>
    <property type="match status" value="1"/>
</dbReference>
<dbReference type="SUPFAM" id="SSF57756">
    <property type="entry name" value="Retrovirus zinc finger-like domains"/>
    <property type="match status" value="1"/>
</dbReference>
<comment type="caution">
    <text evidence="7">The sequence shown here is derived from an EMBL/GenBank/DDBJ whole genome shotgun (WGS) entry which is preliminary data.</text>
</comment>